<keyword evidence="2" id="KW-1185">Reference proteome</keyword>
<dbReference type="AlphaFoldDB" id="A0A915JXH9"/>
<sequence length="77" mass="8743">MINLQDYDYKVKYVKGKDNASTDFLSRKDDCDKTLIPNSENLTAKIFRKDFHPAGATGRRLNHTRYTPSSGHTAHGN</sequence>
<accession>A0A915JXH9</accession>
<protein>
    <submittedName>
        <fullName evidence="3">Uncharacterized protein</fullName>
    </submittedName>
</protein>
<evidence type="ECO:0000313" key="2">
    <source>
        <dbReference type="Proteomes" id="UP000887565"/>
    </source>
</evidence>
<feature type="region of interest" description="Disordered" evidence="1">
    <location>
        <begin position="54"/>
        <end position="77"/>
    </location>
</feature>
<reference evidence="3" key="1">
    <citation type="submission" date="2022-11" db="UniProtKB">
        <authorList>
            <consortium name="WormBaseParasite"/>
        </authorList>
    </citation>
    <scope>IDENTIFICATION</scope>
</reference>
<proteinExistence type="predicted"/>
<organism evidence="2 3">
    <name type="scientific">Romanomermis culicivorax</name>
    <name type="common">Nematode worm</name>
    <dbReference type="NCBI Taxonomy" id="13658"/>
    <lineage>
        <taxon>Eukaryota</taxon>
        <taxon>Metazoa</taxon>
        <taxon>Ecdysozoa</taxon>
        <taxon>Nematoda</taxon>
        <taxon>Enoplea</taxon>
        <taxon>Dorylaimia</taxon>
        <taxon>Mermithida</taxon>
        <taxon>Mermithoidea</taxon>
        <taxon>Mermithidae</taxon>
        <taxon>Romanomermis</taxon>
    </lineage>
</organism>
<feature type="compositionally biased region" description="Polar residues" evidence="1">
    <location>
        <begin position="64"/>
        <end position="77"/>
    </location>
</feature>
<dbReference type="WBParaSite" id="nRc.2.0.1.t30793-RA">
    <property type="protein sequence ID" value="nRc.2.0.1.t30793-RA"/>
    <property type="gene ID" value="nRc.2.0.1.g30793"/>
</dbReference>
<dbReference type="Proteomes" id="UP000887565">
    <property type="component" value="Unplaced"/>
</dbReference>
<evidence type="ECO:0000313" key="3">
    <source>
        <dbReference type="WBParaSite" id="nRc.2.0.1.t30793-RA"/>
    </source>
</evidence>
<evidence type="ECO:0000256" key="1">
    <source>
        <dbReference type="SAM" id="MobiDB-lite"/>
    </source>
</evidence>
<name>A0A915JXH9_ROMCU</name>